<dbReference type="SUPFAM" id="SSF103473">
    <property type="entry name" value="MFS general substrate transporter"/>
    <property type="match status" value="1"/>
</dbReference>
<comment type="caution">
    <text evidence="7">The sequence shown here is derived from an EMBL/GenBank/DDBJ whole genome shotgun (WGS) entry which is preliminary data.</text>
</comment>
<feature type="transmembrane region" description="Helical" evidence="5">
    <location>
        <begin position="397"/>
        <end position="418"/>
    </location>
</feature>
<reference evidence="7" key="1">
    <citation type="submission" date="2021-01" db="EMBL/GenBank/DDBJ databases">
        <title>Whole genome shotgun sequence of Actinoplanes tereljensis NBRC 105297.</title>
        <authorList>
            <person name="Komaki H."/>
            <person name="Tamura T."/>
        </authorList>
    </citation>
    <scope>NUCLEOTIDE SEQUENCE</scope>
    <source>
        <strain evidence="7">NBRC 105297</strain>
    </source>
</reference>
<feature type="transmembrane region" description="Helical" evidence="5">
    <location>
        <begin position="300"/>
        <end position="319"/>
    </location>
</feature>
<comment type="subcellular location">
    <subcellularLocation>
        <location evidence="1">Cell membrane</location>
        <topology evidence="1">Multi-pass membrane protein</topology>
    </subcellularLocation>
</comment>
<evidence type="ECO:0000313" key="8">
    <source>
        <dbReference type="Proteomes" id="UP000623608"/>
    </source>
</evidence>
<dbReference type="RefSeq" id="WP_203813347.1">
    <property type="nucleotide sequence ID" value="NZ_BOMY01000051.1"/>
</dbReference>
<dbReference type="InterPro" id="IPR020846">
    <property type="entry name" value="MFS_dom"/>
</dbReference>
<dbReference type="Pfam" id="PF07690">
    <property type="entry name" value="MFS_1"/>
    <property type="match status" value="1"/>
</dbReference>
<feature type="domain" description="Major facilitator superfamily (MFS) profile" evidence="6">
    <location>
        <begin position="1"/>
        <end position="422"/>
    </location>
</feature>
<feature type="transmembrane region" description="Helical" evidence="5">
    <location>
        <begin position="234"/>
        <end position="255"/>
    </location>
</feature>
<evidence type="ECO:0000259" key="6">
    <source>
        <dbReference type="PROSITE" id="PS50850"/>
    </source>
</evidence>
<dbReference type="GO" id="GO:0022857">
    <property type="term" value="F:transmembrane transporter activity"/>
    <property type="evidence" value="ECO:0007669"/>
    <property type="project" value="InterPro"/>
</dbReference>
<evidence type="ECO:0000256" key="2">
    <source>
        <dbReference type="ARBA" id="ARBA00022692"/>
    </source>
</evidence>
<keyword evidence="2 5" id="KW-0812">Transmembrane</keyword>
<accession>A0A919NWB9</accession>
<dbReference type="Gene3D" id="1.20.1250.20">
    <property type="entry name" value="MFS general substrate transporter like domains"/>
    <property type="match status" value="2"/>
</dbReference>
<keyword evidence="8" id="KW-1185">Reference proteome</keyword>
<dbReference type="InterPro" id="IPR011701">
    <property type="entry name" value="MFS"/>
</dbReference>
<feature type="transmembrane region" description="Helical" evidence="5">
    <location>
        <begin position="267"/>
        <end position="288"/>
    </location>
</feature>
<evidence type="ECO:0000313" key="7">
    <source>
        <dbReference type="EMBL" id="GIF25543.1"/>
    </source>
</evidence>
<keyword evidence="4 5" id="KW-0472">Membrane</keyword>
<feature type="transmembrane region" description="Helical" evidence="5">
    <location>
        <begin position="372"/>
        <end position="391"/>
    </location>
</feature>
<evidence type="ECO:0000256" key="3">
    <source>
        <dbReference type="ARBA" id="ARBA00022989"/>
    </source>
</evidence>
<feature type="transmembrane region" description="Helical" evidence="5">
    <location>
        <begin position="54"/>
        <end position="77"/>
    </location>
</feature>
<sequence length="422" mass="43936">MTTVVGAPALPRVSRRFITALVLATVGVSMAYVTPMGYSLALRLADIAPGHDEYLGYINSAGAVAYILSAPLLGAFSDRTRSPLGRRRPYLLGGAAVGVLALIVLALAGNIAMLTVGWMLAMLGWANALGALNNLMADRLPMAQRGRVAGLTGFANMAAPVIGIVIVGAVSSNNVLLFLIPGAIGVLTVIFLLRSLGPADDRPAPPDAERPSLRAVVAAYRFSPRAFPDFAWNWAGRFVFFAGLSLNTTFIAFFYAQRLGLTVEDAAGSVALIAGVSIIATMAGAIGGGYLTDRLGRRKIFVVGSAVIFLVSGVVSALFAHDVPLLMLGNLLASLGMGGFSSVDQAIVLDILPHRETDAGRFMAIMQLAQQIPGVLAPLAAPLLLTAGVAGDTKNYTLLYLVGGSLTLVGGLFIQFGVRAVR</sequence>
<organism evidence="7 8">
    <name type="scientific">Paractinoplanes tereljensis</name>
    <dbReference type="NCBI Taxonomy" id="571912"/>
    <lineage>
        <taxon>Bacteria</taxon>
        <taxon>Bacillati</taxon>
        <taxon>Actinomycetota</taxon>
        <taxon>Actinomycetes</taxon>
        <taxon>Micromonosporales</taxon>
        <taxon>Micromonosporaceae</taxon>
        <taxon>Paractinoplanes</taxon>
    </lineage>
</organism>
<dbReference type="PANTHER" id="PTHR23528">
    <property type="match status" value="1"/>
</dbReference>
<dbReference type="AlphaFoldDB" id="A0A919NWB9"/>
<protein>
    <submittedName>
        <fullName evidence="7">MFS transporter</fullName>
    </submittedName>
</protein>
<evidence type="ECO:0000256" key="5">
    <source>
        <dbReference type="SAM" id="Phobius"/>
    </source>
</evidence>
<name>A0A919NWB9_9ACTN</name>
<proteinExistence type="predicted"/>
<dbReference type="PROSITE" id="PS50850">
    <property type="entry name" value="MFS"/>
    <property type="match status" value="1"/>
</dbReference>
<dbReference type="PANTHER" id="PTHR23528:SF1">
    <property type="entry name" value="MAJOR FACILITATOR SUPERFAMILY (MFS) PROFILE DOMAIN-CONTAINING PROTEIN"/>
    <property type="match status" value="1"/>
</dbReference>
<dbReference type="GO" id="GO:0005886">
    <property type="term" value="C:plasma membrane"/>
    <property type="evidence" value="ECO:0007669"/>
    <property type="project" value="UniProtKB-SubCell"/>
</dbReference>
<feature type="transmembrane region" description="Helical" evidence="5">
    <location>
        <begin position="331"/>
        <end position="352"/>
    </location>
</feature>
<feature type="transmembrane region" description="Helical" evidence="5">
    <location>
        <begin position="89"/>
        <end position="112"/>
    </location>
</feature>
<gene>
    <name evidence="7" type="primary">floR_2</name>
    <name evidence="7" type="ORF">Ate02nite_82730</name>
</gene>
<feature type="transmembrane region" description="Helical" evidence="5">
    <location>
        <begin position="148"/>
        <end position="169"/>
    </location>
</feature>
<feature type="transmembrane region" description="Helical" evidence="5">
    <location>
        <begin position="175"/>
        <end position="193"/>
    </location>
</feature>
<evidence type="ECO:0000256" key="1">
    <source>
        <dbReference type="ARBA" id="ARBA00004651"/>
    </source>
</evidence>
<evidence type="ECO:0000256" key="4">
    <source>
        <dbReference type="ARBA" id="ARBA00023136"/>
    </source>
</evidence>
<dbReference type="Proteomes" id="UP000623608">
    <property type="component" value="Unassembled WGS sequence"/>
</dbReference>
<dbReference type="EMBL" id="BOMY01000051">
    <property type="protein sequence ID" value="GIF25543.1"/>
    <property type="molecule type" value="Genomic_DNA"/>
</dbReference>
<feature type="transmembrane region" description="Helical" evidence="5">
    <location>
        <begin position="17"/>
        <end position="34"/>
    </location>
</feature>
<feature type="transmembrane region" description="Helical" evidence="5">
    <location>
        <begin position="118"/>
        <end position="136"/>
    </location>
</feature>
<keyword evidence="3 5" id="KW-1133">Transmembrane helix</keyword>
<dbReference type="InterPro" id="IPR036259">
    <property type="entry name" value="MFS_trans_sf"/>
</dbReference>